<evidence type="ECO:0000313" key="2">
    <source>
        <dbReference type="Proteomes" id="UP000242205"/>
    </source>
</evidence>
<dbReference type="OrthoDB" id="5297106at2"/>
<dbReference type="EMBL" id="CP025682">
    <property type="protein sequence ID" value="AUN95123.1"/>
    <property type="molecule type" value="Genomic_DNA"/>
</dbReference>
<evidence type="ECO:0000313" key="1">
    <source>
        <dbReference type="EMBL" id="AUN95123.1"/>
    </source>
</evidence>
<name>A0A2I6S781_9RHOO</name>
<gene>
    <name evidence="1" type="ORF">C0099_09345</name>
</gene>
<protein>
    <submittedName>
        <fullName evidence="1">DNA repair protein</fullName>
    </submittedName>
</protein>
<dbReference type="Proteomes" id="UP000242205">
    <property type="component" value="Chromosome"/>
</dbReference>
<reference evidence="1 2" key="1">
    <citation type="submission" date="2018-01" db="EMBL/GenBank/DDBJ databases">
        <authorList>
            <person name="Fu G.-Y."/>
        </authorList>
    </citation>
    <scope>NUCLEOTIDE SEQUENCE [LARGE SCALE GENOMIC DNA]</scope>
    <source>
        <strain evidence="1 2">SY39</strain>
    </source>
</reference>
<dbReference type="AlphaFoldDB" id="A0A2I6S781"/>
<keyword evidence="2" id="KW-1185">Reference proteome</keyword>
<dbReference type="KEGG" id="atw:C0099_09345"/>
<accession>A0A2I6S781</accession>
<proteinExistence type="predicted"/>
<sequence>MNMQNTMTINDHLAVINYDPEVEMFRGEFVGLNGGADFYAASIGELHEEGARSLHTFLDVCRTRNIEPCR</sequence>
<organism evidence="1 2">
    <name type="scientific">Pseudazoarcus pumilus</name>
    <dbReference type="NCBI Taxonomy" id="2067960"/>
    <lineage>
        <taxon>Bacteria</taxon>
        <taxon>Pseudomonadati</taxon>
        <taxon>Pseudomonadota</taxon>
        <taxon>Betaproteobacteria</taxon>
        <taxon>Rhodocyclales</taxon>
        <taxon>Zoogloeaceae</taxon>
        <taxon>Pseudazoarcus</taxon>
    </lineage>
</organism>